<protein>
    <submittedName>
        <fullName evidence="1">Uncharacterized protein</fullName>
    </submittedName>
</protein>
<name>A0A1A9WU70_9MUSC</name>
<keyword evidence="2" id="KW-1185">Reference proteome</keyword>
<evidence type="ECO:0000313" key="2">
    <source>
        <dbReference type="Proteomes" id="UP000091820"/>
    </source>
</evidence>
<organism evidence="1 2">
    <name type="scientific">Glossina brevipalpis</name>
    <dbReference type="NCBI Taxonomy" id="37001"/>
    <lineage>
        <taxon>Eukaryota</taxon>
        <taxon>Metazoa</taxon>
        <taxon>Ecdysozoa</taxon>
        <taxon>Arthropoda</taxon>
        <taxon>Hexapoda</taxon>
        <taxon>Insecta</taxon>
        <taxon>Pterygota</taxon>
        <taxon>Neoptera</taxon>
        <taxon>Endopterygota</taxon>
        <taxon>Diptera</taxon>
        <taxon>Brachycera</taxon>
        <taxon>Muscomorpha</taxon>
        <taxon>Hippoboscoidea</taxon>
        <taxon>Glossinidae</taxon>
        <taxon>Glossina</taxon>
    </lineage>
</organism>
<reference evidence="1" key="2">
    <citation type="submission" date="2020-05" db="UniProtKB">
        <authorList>
            <consortium name="EnsemblMetazoa"/>
        </authorList>
    </citation>
    <scope>IDENTIFICATION</scope>
    <source>
        <strain evidence="1">IAEA</strain>
    </source>
</reference>
<proteinExistence type="predicted"/>
<dbReference type="STRING" id="37001.A0A1A9WU70"/>
<dbReference type="EnsemblMetazoa" id="GBRI032202-RA">
    <property type="protein sequence ID" value="GBRI032202-PA"/>
    <property type="gene ID" value="GBRI032202"/>
</dbReference>
<accession>A0A1A9WU70</accession>
<dbReference type="AlphaFoldDB" id="A0A1A9WU70"/>
<dbReference type="Proteomes" id="UP000091820">
    <property type="component" value="Unassembled WGS sequence"/>
</dbReference>
<dbReference type="VEuPathDB" id="VectorBase:GBRI032202"/>
<sequence>MKCYIVHNFNYGTSSRSACYFKFLGAYNYWYPINLQAGFNKVFVQGDYSEGIAVKFHIWLPSALEGLRHVFESTITRLNEFFAVPEKGFCSTYCEGGMPISESYYEK</sequence>
<evidence type="ECO:0000313" key="1">
    <source>
        <dbReference type="EnsemblMetazoa" id="GBRI032202-PA"/>
    </source>
</evidence>
<reference evidence="2" key="1">
    <citation type="submission" date="2014-03" db="EMBL/GenBank/DDBJ databases">
        <authorList>
            <person name="Aksoy S."/>
            <person name="Warren W."/>
            <person name="Wilson R.K."/>
        </authorList>
    </citation>
    <scope>NUCLEOTIDE SEQUENCE [LARGE SCALE GENOMIC DNA]</scope>
    <source>
        <strain evidence="2">IAEA</strain>
    </source>
</reference>